<name>A0A372FWK1_9ACTN</name>
<sequence length="316" mass="34223">MRARAVVTGFVVLVLIVVIGIVLGLRQAGEQLRLPFAGRACTVQADGEVTLDSQQMANAATIAAIGAQRKMPERAVVVALATAYQESGLRNLAGGDRDSVGLFQQRPSQGWGTPEEIRDPRYASKKFYAALKKVRGWEDMRVTDAAQKVQRSAFPEAYEKWADESEVLTRALLGHATTAVTCTVGGDPVLRGAAAIDALAEGLALDWGLVALAPDDRPSGRGYFSSAVDDDGNPIYLKVGINDFERSPGGSLMTSAEGVRSGWRYAHWLVAHAKQHGVKRVTYHGREWSARRGDWKRLPDSDRGDTEVLAEVHADV</sequence>
<evidence type="ECO:0000313" key="3">
    <source>
        <dbReference type="Proteomes" id="UP000262621"/>
    </source>
</evidence>
<protein>
    <recommendedName>
        <fullName evidence="4">Heavy metal transporter</fullName>
    </recommendedName>
</protein>
<dbReference type="Proteomes" id="UP000262621">
    <property type="component" value="Unassembled WGS sequence"/>
</dbReference>
<evidence type="ECO:0000313" key="2">
    <source>
        <dbReference type="EMBL" id="RFS44926.1"/>
    </source>
</evidence>
<evidence type="ECO:0008006" key="4">
    <source>
        <dbReference type="Google" id="ProtNLM"/>
    </source>
</evidence>
<keyword evidence="1" id="KW-0472">Membrane</keyword>
<proteinExistence type="predicted"/>
<keyword evidence="1" id="KW-0812">Transmembrane</keyword>
<keyword evidence="1" id="KW-1133">Transmembrane helix</keyword>
<organism evidence="2 3">
    <name type="scientific">Micromonospora craniellae</name>
    <dbReference type="NCBI Taxonomy" id="2294034"/>
    <lineage>
        <taxon>Bacteria</taxon>
        <taxon>Bacillati</taxon>
        <taxon>Actinomycetota</taxon>
        <taxon>Actinomycetes</taxon>
        <taxon>Micromonosporales</taxon>
        <taxon>Micromonosporaceae</taxon>
        <taxon>Micromonospora</taxon>
    </lineage>
</organism>
<dbReference type="AlphaFoldDB" id="A0A372FWK1"/>
<dbReference type="OrthoDB" id="5171895at2"/>
<evidence type="ECO:0000256" key="1">
    <source>
        <dbReference type="SAM" id="Phobius"/>
    </source>
</evidence>
<comment type="caution">
    <text evidence="2">The sequence shown here is derived from an EMBL/GenBank/DDBJ whole genome shotgun (WGS) entry which is preliminary data.</text>
</comment>
<feature type="transmembrane region" description="Helical" evidence="1">
    <location>
        <begin position="6"/>
        <end position="25"/>
    </location>
</feature>
<gene>
    <name evidence="2" type="ORF">D0Q02_19765</name>
</gene>
<dbReference type="EMBL" id="QVFU01000023">
    <property type="protein sequence ID" value="RFS44926.1"/>
    <property type="molecule type" value="Genomic_DNA"/>
</dbReference>
<keyword evidence="3" id="KW-1185">Reference proteome</keyword>
<accession>A0A372FWK1</accession>
<reference evidence="2 3" key="1">
    <citation type="submission" date="2018-08" db="EMBL/GenBank/DDBJ databases">
        <title>Verrucosispora craniellae sp. nov., isolated from a marine sponge in the South China Sea.</title>
        <authorList>
            <person name="Li L."/>
            <person name="Lin H.W."/>
        </authorList>
    </citation>
    <scope>NUCLEOTIDE SEQUENCE [LARGE SCALE GENOMIC DNA]</scope>
    <source>
        <strain evidence="2 3">LHW63014</strain>
    </source>
</reference>